<evidence type="ECO:0000313" key="3">
    <source>
        <dbReference type="Proteomes" id="UP000185608"/>
    </source>
</evidence>
<gene>
    <name evidence="2" type="ORF">HTSR_1651</name>
</gene>
<feature type="compositionally biased region" description="Acidic residues" evidence="1">
    <location>
        <begin position="27"/>
        <end position="39"/>
    </location>
</feature>
<organism evidence="2 3">
    <name type="scientific">Halodesulfurarchaeum formicicum</name>
    <dbReference type="NCBI Taxonomy" id="1873524"/>
    <lineage>
        <taxon>Archaea</taxon>
        <taxon>Methanobacteriati</taxon>
        <taxon>Methanobacteriota</taxon>
        <taxon>Stenosarchaea group</taxon>
        <taxon>Halobacteria</taxon>
        <taxon>Halobacteriales</taxon>
        <taxon>Halobacteriaceae</taxon>
        <taxon>Halodesulfurarchaeum</taxon>
    </lineage>
</organism>
<accession>A0A1D8S640</accession>
<evidence type="ECO:0000256" key="1">
    <source>
        <dbReference type="SAM" id="MobiDB-lite"/>
    </source>
</evidence>
<dbReference type="AlphaFoldDB" id="A0A1D8S640"/>
<name>A0A1D8S640_9EURY</name>
<dbReference type="KEGG" id="halh:HTSR_1651"/>
<sequence length="50" mass="5564">MAVTGDDRLDGRGLQWKLQWLPRQNTEIEEEPVVDEEGTPADLAGPTEEA</sequence>
<dbReference type="Proteomes" id="UP000185608">
    <property type="component" value="Chromosome"/>
</dbReference>
<reference evidence="2 3" key="1">
    <citation type="submission" date="2016-06" db="EMBL/GenBank/DDBJ databases">
        <title>Discovery of anaerobic lithoheterotrophic haloarchaeon capable of sulfur respiration by hydrogen and formate.</title>
        <authorList>
            <person name="Sorokin D.Y."/>
            <person name="Kublanov I.V."/>
            <person name="Roman P."/>
            <person name="Sinninghe Damste J.S."/>
            <person name="Golyshin P.N."/>
            <person name="Rojo D."/>
            <person name="Ciordia S."/>
            <person name="Mena Md.C."/>
            <person name="Ferrer M."/>
            <person name="Smedile F."/>
            <person name="Messina E."/>
            <person name="La Cono V."/>
            <person name="Yakimov M.M."/>
        </authorList>
    </citation>
    <scope>NUCLEOTIDE SEQUENCE [LARGE SCALE GENOMIC DNA]</scope>
    <source>
        <strain evidence="2 3">HTSR1</strain>
    </source>
</reference>
<dbReference type="EMBL" id="CP016070">
    <property type="protein sequence ID" value="AOW80822.1"/>
    <property type="molecule type" value="Genomic_DNA"/>
</dbReference>
<proteinExistence type="predicted"/>
<evidence type="ECO:0000313" key="2">
    <source>
        <dbReference type="EMBL" id="AOW80822.1"/>
    </source>
</evidence>
<protein>
    <submittedName>
        <fullName evidence="2">Uncharacterized protein</fullName>
    </submittedName>
</protein>
<feature type="region of interest" description="Disordered" evidence="1">
    <location>
        <begin position="26"/>
        <end position="50"/>
    </location>
</feature>